<dbReference type="SUPFAM" id="SSF51445">
    <property type="entry name" value="(Trans)glycosidases"/>
    <property type="match status" value="1"/>
</dbReference>
<gene>
    <name evidence="6" type="ORF">SAMN05444277_103207</name>
</gene>
<dbReference type="OrthoDB" id="154460at2"/>
<proteinExistence type="inferred from homology"/>
<dbReference type="InterPro" id="IPR017853">
    <property type="entry name" value="GH"/>
</dbReference>
<evidence type="ECO:0000313" key="6">
    <source>
        <dbReference type="EMBL" id="SFP93031.1"/>
    </source>
</evidence>
<accession>A0A1I5UCP9</accession>
<dbReference type="PANTHER" id="PTHR34142">
    <property type="entry name" value="ENDO-BETA-1,4-GLUCANASE A"/>
    <property type="match status" value="1"/>
</dbReference>
<feature type="domain" description="Glycoside hydrolase family 5" evidence="5">
    <location>
        <begin position="36"/>
        <end position="278"/>
    </location>
</feature>
<sequence length="316" mass="36165">MKYFIITCLFVISIFQLRAQPVQQHGALHVNGVQLVDSHNQPVVLRGMSFGWSCFHPRFYTAGSVHALATDWHCNVVRAALGVEPKNGYKEDSATQIQLIRNVIEAGIKEGIYVIIDWHSHNINLNEAKAFFTTMAKDYGHYPNIIYELYNEPDYESWDEVKAYSTELISAIRKIDADNIILVGNPHWDQDIHLVADDPLKDVSNIMYTVHFYAATHKQWLRDRCTAALAKGVPIFISECAGMEATGDGPLNKEEWQRWIEWCEQHKISWLVWSVSDKDETCSVLQKSASSDGGWKDEDLKESGIKSRDYIRKYNP</sequence>
<keyword evidence="4" id="KW-0732">Signal</keyword>
<dbReference type="Proteomes" id="UP000199031">
    <property type="component" value="Unassembled WGS sequence"/>
</dbReference>
<protein>
    <submittedName>
        <fullName evidence="6">Endoglucanase</fullName>
    </submittedName>
</protein>
<evidence type="ECO:0000256" key="3">
    <source>
        <dbReference type="RuleBase" id="RU361153"/>
    </source>
</evidence>
<organism evidence="6 7">
    <name type="scientific">Parafilimonas terrae</name>
    <dbReference type="NCBI Taxonomy" id="1465490"/>
    <lineage>
        <taxon>Bacteria</taxon>
        <taxon>Pseudomonadati</taxon>
        <taxon>Bacteroidota</taxon>
        <taxon>Chitinophagia</taxon>
        <taxon>Chitinophagales</taxon>
        <taxon>Chitinophagaceae</taxon>
        <taxon>Parafilimonas</taxon>
    </lineage>
</organism>
<dbReference type="PANTHER" id="PTHR34142:SF1">
    <property type="entry name" value="GLYCOSIDE HYDROLASE FAMILY 5 DOMAIN-CONTAINING PROTEIN"/>
    <property type="match status" value="1"/>
</dbReference>
<dbReference type="InterPro" id="IPR018087">
    <property type="entry name" value="Glyco_hydro_5_CS"/>
</dbReference>
<dbReference type="RefSeq" id="WP_090656827.1">
    <property type="nucleotide sequence ID" value="NZ_FOXQ01000003.1"/>
</dbReference>
<reference evidence="6 7" key="1">
    <citation type="submission" date="2016-10" db="EMBL/GenBank/DDBJ databases">
        <authorList>
            <person name="de Groot N.N."/>
        </authorList>
    </citation>
    <scope>NUCLEOTIDE SEQUENCE [LARGE SCALE GENOMIC DNA]</scope>
    <source>
        <strain evidence="6 7">DSM 28286</strain>
    </source>
</reference>
<dbReference type="GO" id="GO:0000272">
    <property type="term" value="P:polysaccharide catabolic process"/>
    <property type="evidence" value="ECO:0007669"/>
    <property type="project" value="InterPro"/>
</dbReference>
<name>A0A1I5UCP9_9BACT</name>
<dbReference type="EMBL" id="FOXQ01000003">
    <property type="protein sequence ID" value="SFP93031.1"/>
    <property type="molecule type" value="Genomic_DNA"/>
</dbReference>
<evidence type="ECO:0000256" key="4">
    <source>
        <dbReference type="SAM" id="SignalP"/>
    </source>
</evidence>
<feature type="signal peptide" evidence="4">
    <location>
        <begin position="1"/>
        <end position="19"/>
    </location>
</feature>
<dbReference type="InterPro" id="IPR001547">
    <property type="entry name" value="Glyco_hydro_5"/>
</dbReference>
<dbReference type="Gene3D" id="3.20.20.80">
    <property type="entry name" value="Glycosidases"/>
    <property type="match status" value="1"/>
</dbReference>
<evidence type="ECO:0000259" key="5">
    <source>
        <dbReference type="Pfam" id="PF00150"/>
    </source>
</evidence>
<dbReference type="PROSITE" id="PS00659">
    <property type="entry name" value="GLYCOSYL_HYDROL_F5"/>
    <property type="match status" value="1"/>
</dbReference>
<keyword evidence="7" id="KW-1185">Reference proteome</keyword>
<feature type="chain" id="PRO_5011682238" evidence="4">
    <location>
        <begin position="20"/>
        <end position="316"/>
    </location>
</feature>
<evidence type="ECO:0000256" key="2">
    <source>
        <dbReference type="ARBA" id="ARBA00023295"/>
    </source>
</evidence>
<comment type="similarity">
    <text evidence="3">Belongs to the glycosyl hydrolase 5 (cellulase A) family.</text>
</comment>
<dbReference type="AlphaFoldDB" id="A0A1I5UCP9"/>
<keyword evidence="2 3" id="KW-0326">Glycosidase</keyword>
<dbReference type="GO" id="GO:0004553">
    <property type="term" value="F:hydrolase activity, hydrolyzing O-glycosyl compounds"/>
    <property type="evidence" value="ECO:0007669"/>
    <property type="project" value="InterPro"/>
</dbReference>
<keyword evidence="1 3" id="KW-0378">Hydrolase</keyword>
<dbReference type="Pfam" id="PF00150">
    <property type="entry name" value="Cellulase"/>
    <property type="match status" value="1"/>
</dbReference>
<evidence type="ECO:0000313" key="7">
    <source>
        <dbReference type="Proteomes" id="UP000199031"/>
    </source>
</evidence>
<evidence type="ECO:0000256" key="1">
    <source>
        <dbReference type="ARBA" id="ARBA00022801"/>
    </source>
</evidence>
<dbReference type="STRING" id="1465490.SAMN05444277_103207"/>